<evidence type="ECO:0000313" key="2">
    <source>
        <dbReference type="Proteomes" id="UP000790347"/>
    </source>
</evidence>
<dbReference type="Proteomes" id="UP000790347">
    <property type="component" value="Unassembled WGS sequence"/>
</dbReference>
<organism evidence="1 2">
    <name type="scientific">Dermatophagoides farinae</name>
    <name type="common">American house dust mite</name>
    <dbReference type="NCBI Taxonomy" id="6954"/>
    <lineage>
        <taxon>Eukaryota</taxon>
        <taxon>Metazoa</taxon>
        <taxon>Ecdysozoa</taxon>
        <taxon>Arthropoda</taxon>
        <taxon>Chelicerata</taxon>
        <taxon>Arachnida</taxon>
        <taxon>Acari</taxon>
        <taxon>Acariformes</taxon>
        <taxon>Sarcoptiformes</taxon>
        <taxon>Astigmata</taxon>
        <taxon>Psoroptidia</taxon>
        <taxon>Analgoidea</taxon>
        <taxon>Pyroglyphidae</taxon>
        <taxon>Dermatophagoidinae</taxon>
        <taxon>Dermatophagoides</taxon>
    </lineage>
</organism>
<evidence type="ECO:0000313" key="1">
    <source>
        <dbReference type="EMBL" id="KAH9494246.1"/>
    </source>
</evidence>
<protein>
    <submittedName>
        <fullName evidence="1">Uncharacterized protein</fullName>
    </submittedName>
</protein>
<name>A0A922KVD7_DERFA</name>
<accession>A0A922KVD7</accession>
<comment type="caution">
    <text evidence="1">The sequence shown here is derived from an EMBL/GenBank/DDBJ whole genome shotgun (WGS) entry which is preliminary data.</text>
</comment>
<keyword evidence="2" id="KW-1185">Reference proteome</keyword>
<reference evidence="1" key="1">
    <citation type="submission" date="2013-05" db="EMBL/GenBank/DDBJ databases">
        <authorList>
            <person name="Yim A.K.Y."/>
            <person name="Chan T.F."/>
            <person name="Ji K.M."/>
            <person name="Liu X.Y."/>
            <person name="Zhou J.W."/>
            <person name="Li R.Q."/>
            <person name="Yang K.Y."/>
            <person name="Li J."/>
            <person name="Li M."/>
            <person name="Law P.T.W."/>
            <person name="Wu Y.L."/>
            <person name="Cai Z.L."/>
            <person name="Qin H."/>
            <person name="Bao Y."/>
            <person name="Leung R.K.K."/>
            <person name="Ng P.K.S."/>
            <person name="Zou J."/>
            <person name="Zhong X.J."/>
            <person name="Ran P.X."/>
            <person name="Zhong N.S."/>
            <person name="Liu Z.G."/>
            <person name="Tsui S.K.W."/>
        </authorList>
    </citation>
    <scope>NUCLEOTIDE SEQUENCE</scope>
    <source>
        <strain evidence="1">Derf</strain>
        <tissue evidence="1">Whole organism</tissue>
    </source>
</reference>
<dbReference type="AlphaFoldDB" id="A0A922KVD7"/>
<sequence>MIEFFHQEKNKSIHTDIMLKPILKKNEDKKNLCNQSAVEMVVMNRQIVLVYNEKYRLVH</sequence>
<dbReference type="EMBL" id="ASGP02000008">
    <property type="protein sequence ID" value="KAH9494246.1"/>
    <property type="molecule type" value="Genomic_DNA"/>
</dbReference>
<gene>
    <name evidence="1" type="ORF">DERF_014945</name>
</gene>
<proteinExistence type="predicted"/>
<reference evidence="1" key="2">
    <citation type="journal article" date="2022" name="Res Sq">
        <title>Comparative Genomics Reveals Insights into the Divergent Evolution of Astigmatic Mites and Household Pest Adaptations.</title>
        <authorList>
            <person name="Xiong Q."/>
            <person name="Wan A.T.-Y."/>
            <person name="Liu X.-Y."/>
            <person name="Fung C.S.-H."/>
            <person name="Xiao X."/>
            <person name="Malainual N."/>
            <person name="Hou J."/>
            <person name="Wang L."/>
            <person name="Wang M."/>
            <person name="Yang K."/>
            <person name="Cui Y."/>
            <person name="Leung E."/>
            <person name="Nong W."/>
            <person name="Shin S.-K."/>
            <person name="Au S."/>
            <person name="Jeong K.Y."/>
            <person name="Chew F.T."/>
            <person name="Hui J."/>
            <person name="Leung T.F."/>
            <person name="Tungtrongchitr A."/>
            <person name="Zhong N."/>
            <person name="Liu Z."/>
            <person name="Tsui S."/>
        </authorList>
    </citation>
    <scope>NUCLEOTIDE SEQUENCE</scope>
    <source>
        <strain evidence="1">Derf</strain>
        <tissue evidence="1">Whole organism</tissue>
    </source>
</reference>